<feature type="region of interest" description="Disordered" evidence="1">
    <location>
        <begin position="351"/>
        <end position="436"/>
    </location>
</feature>
<dbReference type="SUPFAM" id="SSF63825">
    <property type="entry name" value="YWTD domain"/>
    <property type="match status" value="1"/>
</dbReference>
<sequence length="873" mass="94261">MRIFYITLPLAVSCLAGNVNGAHINLVSHSNNPGTLGLCQGDCDIDEHCADGLICFQRDEFEEVQGCSGGEYDGSKTDYCAPETFPTSPTSVPMRQLPVPTVRTPTNAAPVAIAFNPTSFPALVVYGGNPPASLLPLGRCEGDCDVDDHCGPGLFCFQRGRNEPVPGCSGGAADNSRTDYCVPKAGFPRIPTPQELPSMPPTPSPSTATTAPSIAPEPTDEPTDEPTISTIPGPQALPSISPTPFPSTATASPSTAPEPTDEPTLSPTISAPTYSAPVSDLNPLPALISFGSDPPPFRMPLQLCQGDCDGDSDCQPGLICLQRGSNEPVNGCSGGIIDNSRTDYCVSGPNIATPSPSLSPVEAPTNTPSLSPVEDPTNPPSLSPVEDPTNLPSLSPAEDPTNPPSLSLVEDPTNPPILSPVGEPTFPPLPDLVSYGGDPPPAVYPLKLCEGDCDEDSDCQPGLICYQKDSFEVVPGCNGGLNDESEEDYCVQPVTPAVETYTPGKLTVQKLGLLLSEGLDARIIATTGERVRYHDGRESMETFHLNPDAGATFQDEREGNEGGWIYVSNSEVNDAQGGVGAITFDKDGNILEYKMLLKRSSMNCGGGRTPFDTWVTCEEVDAEGQLYQVDPTGKRSPQVLTLGKDGGRFESFAFDVRNRMIPHFFVTEDHEQGCLRRFTPLNPDWENDPWSMLHGDGKVDYLFLRPSETGEFGTYEWIDDLSRARSNAQKYYRFSEGIDVSGSELFYVCKESKHMFTLDLDRGTYTRQSTVNGLFDGTPDQIERVLEGSSEFLYFTEEGGRDAGVHARNADGSFFTVFESPVYPDETTGLSWSPDGRIMYVAYQFTGLLFSIWRQDGEPFHQTQLDVKFHHQV</sequence>
<feature type="chain" id="PRO_5041961583" evidence="2">
    <location>
        <begin position="22"/>
        <end position="873"/>
    </location>
</feature>
<reference evidence="3" key="1">
    <citation type="submission" date="2023-08" db="EMBL/GenBank/DDBJ databases">
        <authorList>
            <person name="Audoor S."/>
            <person name="Bilcke G."/>
        </authorList>
    </citation>
    <scope>NUCLEOTIDE SEQUENCE</scope>
</reference>
<keyword evidence="2" id="KW-0732">Signal</keyword>
<accession>A0AAD2CDE5</accession>
<dbReference type="AlphaFoldDB" id="A0AAD2CDE5"/>
<evidence type="ECO:0000313" key="3">
    <source>
        <dbReference type="EMBL" id="CAJ1930763.1"/>
    </source>
</evidence>
<feature type="region of interest" description="Disordered" evidence="1">
    <location>
        <begin position="183"/>
        <end position="276"/>
    </location>
</feature>
<organism evidence="3 4">
    <name type="scientific">Cylindrotheca closterium</name>
    <dbReference type="NCBI Taxonomy" id="2856"/>
    <lineage>
        <taxon>Eukaryota</taxon>
        <taxon>Sar</taxon>
        <taxon>Stramenopiles</taxon>
        <taxon>Ochrophyta</taxon>
        <taxon>Bacillariophyta</taxon>
        <taxon>Bacillariophyceae</taxon>
        <taxon>Bacillariophycidae</taxon>
        <taxon>Bacillariales</taxon>
        <taxon>Bacillariaceae</taxon>
        <taxon>Cylindrotheca</taxon>
    </lineage>
</organism>
<feature type="compositionally biased region" description="Polar residues" evidence="1">
    <location>
        <begin position="351"/>
        <end position="370"/>
    </location>
</feature>
<name>A0AAD2CDE5_9STRA</name>
<keyword evidence="4" id="KW-1185">Reference proteome</keyword>
<gene>
    <name evidence="3" type="ORF">CYCCA115_LOCUS2075</name>
</gene>
<evidence type="ECO:0000256" key="2">
    <source>
        <dbReference type="SAM" id="SignalP"/>
    </source>
</evidence>
<feature type="compositionally biased region" description="Polar residues" evidence="1">
    <location>
        <begin position="263"/>
        <end position="273"/>
    </location>
</feature>
<feature type="compositionally biased region" description="Low complexity" evidence="1">
    <location>
        <begin position="205"/>
        <end position="217"/>
    </location>
</feature>
<feature type="compositionally biased region" description="Low complexity" evidence="1">
    <location>
        <begin position="238"/>
        <end position="258"/>
    </location>
</feature>
<protein>
    <submittedName>
        <fullName evidence="3">Uncharacterized protein</fullName>
    </submittedName>
</protein>
<dbReference type="EMBL" id="CAKOGP040000113">
    <property type="protein sequence ID" value="CAJ1930763.1"/>
    <property type="molecule type" value="Genomic_DNA"/>
</dbReference>
<feature type="signal peptide" evidence="2">
    <location>
        <begin position="1"/>
        <end position="21"/>
    </location>
</feature>
<comment type="caution">
    <text evidence="3">The sequence shown here is derived from an EMBL/GenBank/DDBJ whole genome shotgun (WGS) entry which is preliminary data.</text>
</comment>
<dbReference type="PANTHER" id="PTHR35399:SF2">
    <property type="entry name" value="DUF839 DOMAIN-CONTAINING PROTEIN"/>
    <property type="match status" value="1"/>
</dbReference>
<dbReference type="PANTHER" id="PTHR35399">
    <property type="entry name" value="SLR8030 PROTEIN"/>
    <property type="match status" value="1"/>
</dbReference>
<proteinExistence type="predicted"/>
<dbReference type="Proteomes" id="UP001295423">
    <property type="component" value="Unassembled WGS sequence"/>
</dbReference>
<evidence type="ECO:0000313" key="4">
    <source>
        <dbReference type="Proteomes" id="UP001295423"/>
    </source>
</evidence>
<evidence type="ECO:0000256" key="1">
    <source>
        <dbReference type="SAM" id="MobiDB-lite"/>
    </source>
</evidence>